<evidence type="ECO:0000259" key="3">
    <source>
        <dbReference type="PROSITE" id="PS50977"/>
    </source>
</evidence>
<dbReference type="GO" id="GO:0003677">
    <property type="term" value="F:DNA binding"/>
    <property type="evidence" value="ECO:0007669"/>
    <property type="project" value="UniProtKB-UniRule"/>
</dbReference>
<dbReference type="EMBL" id="WAAU01000029">
    <property type="protein sequence ID" value="KAB1154281.1"/>
    <property type="molecule type" value="Genomic_DNA"/>
</dbReference>
<proteinExistence type="predicted"/>
<dbReference type="InterPro" id="IPR009057">
    <property type="entry name" value="Homeodomain-like_sf"/>
</dbReference>
<dbReference type="RefSeq" id="WP_150900915.1">
    <property type="nucleotide sequence ID" value="NZ_CANMHX010000004.1"/>
</dbReference>
<feature type="DNA-binding region" description="H-T-H motif" evidence="2">
    <location>
        <begin position="29"/>
        <end position="48"/>
    </location>
</feature>
<evidence type="ECO:0000256" key="2">
    <source>
        <dbReference type="PROSITE-ProRule" id="PRU00335"/>
    </source>
</evidence>
<sequence>MKRDRAATEKKIYDAFISLLEKKGPQGVGINAIAKKAGVSKELIYRYYGGLKGLLLNYAKSGDFFKPLHLVDDKEKSSVEDLKRFTKEGTKELRNNKITQEILRWQLIENKEETKDLFKYTNKQMEKIFAINDRDSSLQHAFHLMIGGYIYFTLSSKFNKKFINADLSSDEMWDKFDKAIEKTLDLFNEE</sequence>
<name>A0A7J5A9M6_9FLAO</name>
<evidence type="ECO:0000313" key="4">
    <source>
        <dbReference type="EMBL" id="KAB1154281.1"/>
    </source>
</evidence>
<evidence type="ECO:0000256" key="1">
    <source>
        <dbReference type="ARBA" id="ARBA00023125"/>
    </source>
</evidence>
<keyword evidence="1 2" id="KW-0238">DNA-binding</keyword>
<dbReference type="Gene3D" id="1.10.357.10">
    <property type="entry name" value="Tetracycline Repressor, domain 2"/>
    <property type="match status" value="1"/>
</dbReference>
<protein>
    <submittedName>
        <fullName evidence="4">TetR/AcrR family transcriptional regulator</fullName>
    </submittedName>
</protein>
<accession>A0A7J5A9M6</accession>
<feature type="domain" description="HTH tetR-type" evidence="3">
    <location>
        <begin position="6"/>
        <end position="66"/>
    </location>
</feature>
<keyword evidence="5" id="KW-1185">Reference proteome</keyword>
<dbReference type="Proteomes" id="UP000467305">
    <property type="component" value="Unassembled WGS sequence"/>
</dbReference>
<gene>
    <name evidence="4" type="ORF">F7018_15025</name>
</gene>
<dbReference type="OrthoDB" id="836882at2"/>
<comment type="caution">
    <text evidence="4">The sequence shown here is derived from an EMBL/GenBank/DDBJ whole genome shotgun (WGS) entry which is preliminary data.</text>
</comment>
<organism evidence="4 5">
    <name type="scientific">Tenacibaculum aiptasiae</name>
    <dbReference type="NCBI Taxonomy" id="426481"/>
    <lineage>
        <taxon>Bacteria</taxon>
        <taxon>Pseudomonadati</taxon>
        <taxon>Bacteroidota</taxon>
        <taxon>Flavobacteriia</taxon>
        <taxon>Flavobacteriales</taxon>
        <taxon>Flavobacteriaceae</taxon>
        <taxon>Tenacibaculum</taxon>
    </lineage>
</organism>
<dbReference type="PRINTS" id="PR00455">
    <property type="entry name" value="HTHTETR"/>
</dbReference>
<reference evidence="4 5" key="1">
    <citation type="submission" date="2019-09" db="EMBL/GenBank/DDBJ databases">
        <authorList>
            <person name="Cao W.R."/>
        </authorList>
    </citation>
    <scope>NUCLEOTIDE SEQUENCE [LARGE SCALE GENOMIC DNA]</scope>
    <source>
        <strain evidence="5">a4</strain>
    </source>
</reference>
<dbReference type="PROSITE" id="PS50977">
    <property type="entry name" value="HTH_TETR_2"/>
    <property type="match status" value="1"/>
</dbReference>
<dbReference type="InterPro" id="IPR001647">
    <property type="entry name" value="HTH_TetR"/>
</dbReference>
<dbReference type="Pfam" id="PF00440">
    <property type="entry name" value="TetR_N"/>
    <property type="match status" value="1"/>
</dbReference>
<dbReference type="AlphaFoldDB" id="A0A7J5A9M6"/>
<dbReference type="SUPFAM" id="SSF46689">
    <property type="entry name" value="Homeodomain-like"/>
    <property type="match status" value="1"/>
</dbReference>
<evidence type="ECO:0000313" key="5">
    <source>
        <dbReference type="Proteomes" id="UP000467305"/>
    </source>
</evidence>